<proteinExistence type="predicted"/>
<evidence type="ECO:0000256" key="2">
    <source>
        <dbReference type="ARBA" id="ARBA00022692"/>
    </source>
</evidence>
<dbReference type="InterPro" id="IPR001611">
    <property type="entry name" value="Leu-rich_rpt"/>
</dbReference>
<evidence type="ECO:0000256" key="6">
    <source>
        <dbReference type="ARBA" id="ARBA00023170"/>
    </source>
</evidence>
<dbReference type="Gene3D" id="3.80.10.10">
    <property type="entry name" value="Ribonuclease Inhibitor"/>
    <property type="match status" value="1"/>
</dbReference>
<keyword evidence="4" id="KW-1133">Transmembrane helix</keyword>
<dbReference type="GO" id="GO:0016020">
    <property type="term" value="C:membrane"/>
    <property type="evidence" value="ECO:0007669"/>
    <property type="project" value="UniProtKB-SubCell"/>
</dbReference>
<accession>A0AAD4VW77</accession>
<evidence type="ECO:0000256" key="3">
    <source>
        <dbReference type="ARBA" id="ARBA00022729"/>
    </source>
</evidence>
<gene>
    <name evidence="8" type="ORF">L3X38_022564</name>
</gene>
<dbReference type="PANTHER" id="PTHR48063:SF90">
    <property type="entry name" value="OS11G0565920 PROTEIN"/>
    <property type="match status" value="1"/>
</dbReference>
<evidence type="ECO:0000256" key="7">
    <source>
        <dbReference type="ARBA" id="ARBA00023180"/>
    </source>
</evidence>
<sequence>MSCLPTWGCYTSCSTLTLSYFWGLIPDSIGKLSSLKTLNLSYNHMNGSVPESLGQLSELVHLALYGNSWEGILTESHFMNLTRLRSIDVSTYRPMSLIFNITYEWVPPSKLYTIGITNCSVGPAFPVWLQSQTELFDVTLHSTGISDAIPEEGFLKISFCNSNIWICLTIKSVGGFHSD</sequence>
<evidence type="ECO:0000256" key="5">
    <source>
        <dbReference type="ARBA" id="ARBA00023136"/>
    </source>
</evidence>
<evidence type="ECO:0000313" key="8">
    <source>
        <dbReference type="EMBL" id="KAI5332435.1"/>
    </source>
</evidence>
<dbReference type="InterPro" id="IPR032675">
    <property type="entry name" value="LRR_dom_sf"/>
</dbReference>
<dbReference type="EMBL" id="JAJFAZ020000004">
    <property type="protein sequence ID" value="KAI5332435.1"/>
    <property type="molecule type" value="Genomic_DNA"/>
</dbReference>
<dbReference type="PANTHER" id="PTHR48063">
    <property type="entry name" value="LRR RECEPTOR-LIKE KINASE"/>
    <property type="match status" value="1"/>
</dbReference>
<evidence type="ECO:0008006" key="10">
    <source>
        <dbReference type="Google" id="ProtNLM"/>
    </source>
</evidence>
<dbReference type="AlphaFoldDB" id="A0AAD4VW77"/>
<evidence type="ECO:0000256" key="1">
    <source>
        <dbReference type="ARBA" id="ARBA00004479"/>
    </source>
</evidence>
<reference evidence="8 9" key="1">
    <citation type="journal article" date="2022" name="G3 (Bethesda)">
        <title>Whole-genome sequence and methylome profiling of the almond [Prunus dulcis (Mill.) D.A. Webb] cultivar 'Nonpareil'.</title>
        <authorList>
            <person name="D'Amico-Willman K.M."/>
            <person name="Ouma W.Z."/>
            <person name="Meulia T."/>
            <person name="Sideli G.M."/>
            <person name="Gradziel T.M."/>
            <person name="Fresnedo-Ramirez J."/>
        </authorList>
    </citation>
    <scope>NUCLEOTIDE SEQUENCE [LARGE SCALE GENOMIC DNA]</scope>
    <source>
        <strain evidence="8">Clone GOH B32 T37-40</strain>
    </source>
</reference>
<dbReference type="FunFam" id="3.80.10.10:FF:001362">
    <property type="entry name" value="Lrr receptor-like serinethreonine-protein kinase gso2"/>
    <property type="match status" value="1"/>
</dbReference>
<keyword evidence="5" id="KW-0472">Membrane</keyword>
<dbReference type="Pfam" id="PF13855">
    <property type="entry name" value="LRR_8"/>
    <property type="match status" value="1"/>
</dbReference>
<keyword evidence="6" id="KW-0675">Receptor</keyword>
<keyword evidence="9" id="KW-1185">Reference proteome</keyword>
<keyword evidence="3" id="KW-0732">Signal</keyword>
<keyword evidence="7" id="KW-0325">Glycoprotein</keyword>
<protein>
    <recommendedName>
        <fullName evidence="10">Non-specific serine/threonine protein kinase</fullName>
    </recommendedName>
</protein>
<dbReference type="InterPro" id="IPR046956">
    <property type="entry name" value="RLP23-like"/>
</dbReference>
<name>A0AAD4VW77_PRUDU</name>
<comment type="caution">
    <text evidence="8">The sequence shown here is derived from an EMBL/GenBank/DDBJ whole genome shotgun (WGS) entry which is preliminary data.</text>
</comment>
<evidence type="ECO:0000313" key="9">
    <source>
        <dbReference type="Proteomes" id="UP001054821"/>
    </source>
</evidence>
<organism evidence="8 9">
    <name type="scientific">Prunus dulcis</name>
    <name type="common">Almond</name>
    <name type="synonym">Amygdalus dulcis</name>
    <dbReference type="NCBI Taxonomy" id="3755"/>
    <lineage>
        <taxon>Eukaryota</taxon>
        <taxon>Viridiplantae</taxon>
        <taxon>Streptophyta</taxon>
        <taxon>Embryophyta</taxon>
        <taxon>Tracheophyta</taxon>
        <taxon>Spermatophyta</taxon>
        <taxon>Magnoliopsida</taxon>
        <taxon>eudicotyledons</taxon>
        <taxon>Gunneridae</taxon>
        <taxon>Pentapetalae</taxon>
        <taxon>rosids</taxon>
        <taxon>fabids</taxon>
        <taxon>Rosales</taxon>
        <taxon>Rosaceae</taxon>
        <taxon>Amygdaloideae</taxon>
        <taxon>Amygdaleae</taxon>
        <taxon>Prunus</taxon>
    </lineage>
</organism>
<keyword evidence="2" id="KW-0812">Transmembrane</keyword>
<dbReference type="SUPFAM" id="SSF52058">
    <property type="entry name" value="L domain-like"/>
    <property type="match status" value="1"/>
</dbReference>
<comment type="subcellular location">
    <subcellularLocation>
        <location evidence="1">Membrane</location>
        <topology evidence="1">Single-pass type I membrane protein</topology>
    </subcellularLocation>
</comment>
<evidence type="ECO:0000256" key="4">
    <source>
        <dbReference type="ARBA" id="ARBA00022989"/>
    </source>
</evidence>
<dbReference type="Proteomes" id="UP001054821">
    <property type="component" value="Chromosome 4"/>
</dbReference>